<reference evidence="1 2" key="1">
    <citation type="journal article" date="2016" name="Nat. Commun.">
        <title>Thousands of microbial genomes shed light on interconnected biogeochemical processes in an aquifer system.</title>
        <authorList>
            <person name="Anantharaman K."/>
            <person name="Brown C.T."/>
            <person name="Hug L.A."/>
            <person name="Sharon I."/>
            <person name="Castelle C.J."/>
            <person name="Probst A.J."/>
            <person name="Thomas B.C."/>
            <person name="Singh A."/>
            <person name="Wilkins M.J."/>
            <person name="Karaoz U."/>
            <person name="Brodie E.L."/>
            <person name="Williams K.H."/>
            <person name="Hubbard S.S."/>
            <person name="Banfield J.F."/>
        </authorList>
    </citation>
    <scope>NUCLEOTIDE SEQUENCE [LARGE SCALE GENOMIC DNA]</scope>
</reference>
<comment type="caution">
    <text evidence="1">The sequence shown here is derived from an EMBL/GenBank/DDBJ whole genome shotgun (WGS) entry which is preliminary data.</text>
</comment>
<dbReference type="Proteomes" id="UP000177235">
    <property type="component" value="Unassembled WGS sequence"/>
</dbReference>
<gene>
    <name evidence="1" type="ORF">A3J05_03325</name>
</gene>
<evidence type="ECO:0000313" key="2">
    <source>
        <dbReference type="Proteomes" id="UP000177235"/>
    </source>
</evidence>
<accession>A0A1F5Q9C7</accession>
<protein>
    <submittedName>
        <fullName evidence="1">Uncharacterized protein</fullName>
    </submittedName>
</protein>
<proteinExistence type="predicted"/>
<dbReference type="AlphaFoldDB" id="A0A1F5Q9C7"/>
<sequence length="155" mass="17480">MTTATAQLQVEFGAADFTLANLRRGSEVLNQKKADIDFLFKTVLGAFRLSDCEGYRQRYMFVRFETSRPVPAKGGAFEIDNLDWHGFLIGEEFEMYIWDGNDLVYSRELGAASIPMSYVEEIHDGADVFLAHVASNYPTVVERCRPLLLAAAQTR</sequence>
<organism evidence="1 2">
    <name type="scientific">Candidatus Doudnabacteria bacterium RIFCSPLOWO2_02_FULL_48_13</name>
    <dbReference type="NCBI Taxonomy" id="1817845"/>
    <lineage>
        <taxon>Bacteria</taxon>
        <taxon>Candidatus Doudnaibacteriota</taxon>
    </lineage>
</organism>
<name>A0A1F5Q9C7_9BACT</name>
<evidence type="ECO:0000313" key="1">
    <source>
        <dbReference type="EMBL" id="OGE98502.1"/>
    </source>
</evidence>
<dbReference type="EMBL" id="MFFF01000031">
    <property type="protein sequence ID" value="OGE98502.1"/>
    <property type="molecule type" value="Genomic_DNA"/>
</dbReference>